<evidence type="ECO:0000313" key="2">
    <source>
        <dbReference type="EMBL" id="CAL8132284.1"/>
    </source>
</evidence>
<evidence type="ECO:0000259" key="1">
    <source>
        <dbReference type="PROSITE" id="PS50097"/>
    </source>
</evidence>
<dbReference type="EMBL" id="CAXLJM020000092">
    <property type="protein sequence ID" value="CAL8132284.1"/>
    <property type="molecule type" value="Genomic_DNA"/>
</dbReference>
<dbReference type="Gene3D" id="3.30.710.10">
    <property type="entry name" value="Potassium Channel Kv1.1, Chain A"/>
    <property type="match status" value="1"/>
</dbReference>
<dbReference type="InterPro" id="IPR011333">
    <property type="entry name" value="SKP1/BTB/POZ_sf"/>
</dbReference>
<protein>
    <recommendedName>
        <fullName evidence="1">BTB domain-containing protein</fullName>
    </recommendedName>
</protein>
<name>A0ABP1RPG1_9HEXA</name>
<proteinExistence type="predicted"/>
<comment type="caution">
    <text evidence="2">The sequence shown here is derived from an EMBL/GenBank/DDBJ whole genome shotgun (WGS) entry which is preliminary data.</text>
</comment>
<organism evidence="2 3">
    <name type="scientific">Orchesella dallaii</name>
    <dbReference type="NCBI Taxonomy" id="48710"/>
    <lineage>
        <taxon>Eukaryota</taxon>
        <taxon>Metazoa</taxon>
        <taxon>Ecdysozoa</taxon>
        <taxon>Arthropoda</taxon>
        <taxon>Hexapoda</taxon>
        <taxon>Collembola</taxon>
        <taxon>Entomobryomorpha</taxon>
        <taxon>Entomobryoidea</taxon>
        <taxon>Orchesellidae</taxon>
        <taxon>Orchesellinae</taxon>
        <taxon>Orchesella</taxon>
    </lineage>
</organism>
<sequence>MKVYLFQNKEFQLKFEKLNPNNEKNDYSGNNIKKGTVELQIPPLSELTKQLGASFDKSEAENGFLKLFTKALEEEGGQKNVLKASITTIFDDAVEVQLEGTFLHFLFNLSEESLRIDVRVEIENGKIDEDAERVTLNYPDIPMSFDNQSNIVLLGKLRQKSQSKHKFHEEISYQGRISISLQLQSDVAPVEIKVISSATTKKMFHTEAVEYDFELISENGKAFPCHRRFLAGNSSVLARMFQSDWKDSKEKACNTNLTEKGLKALLKFIYEANIDGPLGSSRLTFELMETAHHSQYDIPLLEKAMKKLLLKQSSLWYAIDVALRLYRFSIKVDGCGDLKWKALKVINTKLDDLIGAREFENLLNEDRVAAVELMAYLKCI</sequence>
<evidence type="ECO:0000313" key="3">
    <source>
        <dbReference type="Proteomes" id="UP001642540"/>
    </source>
</evidence>
<keyword evidence="3" id="KW-1185">Reference proteome</keyword>
<accession>A0ABP1RPG1</accession>
<feature type="domain" description="BTB" evidence="1">
    <location>
        <begin position="211"/>
        <end position="278"/>
    </location>
</feature>
<dbReference type="SUPFAM" id="SSF54695">
    <property type="entry name" value="POZ domain"/>
    <property type="match status" value="1"/>
</dbReference>
<dbReference type="CDD" id="cd18186">
    <property type="entry name" value="BTB_POZ_ZBTB_KLHL-like"/>
    <property type="match status" value="1"/>
</dbReference>
<reference evidence="2 3" key="1">
    <citation type="submission" date="2024-08" db="EMBL/GenBank/DDBJ databases">
        <authorList>
            <person name="Cucini C."/>
            <person name="Frati F."/>
        </authorList>
    </citation>
    <scope>NUCLEOTIDE SEQUENCE [LARGE SCALE GENOMIC DNA]</scope>
</reference>
<gene>
    <name evidence="2" type="ORF">ODALV1_LOCUS24559</name>
</gene>
<dbReference type="Proteomes" id="UP001642540">
    <property type="component" value="Unassembled WGS sequence"/>
</dbReference>
<dbReference type="Pfam" id="PF00651">
    <property type="entry name" value="BTB"/>
    <property type="match status" value="1"/>
</dbReference>
<dbReference type="InterPro" id="IPR000210">
    <property type="entry name" value="BTB/POZ_dom"/>
</dbReference>
<dbReference type="PROSITE" id="PS50097">
    <property type="entry name" value="BTB"/>
    <property type="match status" value="1"/>
</dbReference>